<sequence length="67" mass="7337">MLAPAARKRIAAEQAEDDDEGEDDDIVEVPAPKKTRGSKASNNAHSANRGQLWDDQPCTPEDLDRGY</sequence>
<dbReference type="EMBL" id="CAUWAG010000019">
    <property type="protein sequence ID" value="CAJ2512321.1"/>
    <property type="molecule type" value="Genomic_DNA"/>
</dbReference>
<comment type="caution">
    <text evidence="2">The sequence shown here is derived from an EMBL/GenBank/DDBJ whole genome shotgun (WGS) entry which is preliminary data.</text>
</comment>
<dbReference type="AlphaFoldDB" id="A0AAI8YPM8"/>
<keyword evidence="3" id="KW-1185">Reference proteome</keyword>
<feature type="compositionally biased region" description="Acidic residues" evidence="1">
    <location>
        <begin position="14"/>
        <end position="27"/>
    </location>
</feature>
<proteinExistence type="predicted"/>
<feature type="region of interest" description="Disordered" evidence="1">
    <location>
        <begin position="1"/>
        <end position="67"/>
    </location>
</feature>
<gene>
    <name evidence="2" type="ORF">KHLLAP_LOCUS12789</name>
</gene>
<feature type="compositionally biased region" description="Polar residues" evidence="1">
    <location>
        <begin position="38"/>
        <end position="49"/>
    </location>
</feature>
<reference evidence="2" key="1">
    <citation type="submission" date="2023-10" db="EMBL/GenBank/DDBJ databases">
        <authorList>
            <person name="Hackl T."/>
        </authorList>
    </citation>
    <scope>NUCLEOTIDE SEQUENCE</scope>
</reference>
<protein>
    <submittedName>
        <fullName evidence="2">Uu.00g053360.m01.CDS01</fullName>
    </submittedName>
</protein>
<dbReference type="Proteomes" id="UP001295740">
    <property type="component" value="Unassembled WGS sequence"/>
</dbReference>
<accession>A0AAI8YPM8</accession>
<name>A0AAI8YPM8_9PEZI</name>
<evidence type="ECO:0000256" key="1">
    <source>
        <dbReference type="SAM" id="MobiDB-lite"/>
    </source>
</evidence>
<organism evidence="2 3">
    <name type="scientific">Anthostomella pinea</name>
    <dbReference type="NCBI Taxonomy" id="933095"/>
    <lineage>
        <taxon>Eukaryota</taxon>
        <taxon>Fungi</taxon>
        <taxon>Dikarya</taxon>
        <taxon>Ascomycota</taxon>
        <taxon>Pezizomycotina</taxon>
        <taxon>Sordariomycetes</taxon>
        <taxon>Xylariomycetidae</taxon>
        <taxon>Xylariales</taxon>
        <taxon>Xylariaceae</taxon>
        <taxon>Anthostomella</taxon>
    </lineage>
</organism>
<evidence type="ECO:0000313" key="2">
    <source>
        <dbReference type="EMBL" id="CAJ2512321.1"/>
    </source>
</evidence>
<evidence type="ECO:0000313" key="3">
    <source>
        <dbReference type="Proteomes" id="UP001295740"/>
    </source>
</evidence>